<keyword evidence="1" id="KW-0472">Membrane</keyword>
<reference evidence="2 3" key="1">
    <citation type="submission" date="2018-05" db="EMBL/GenBank/DDBJ databases">
        <title>Streptomyces venezuelae.</title>
        <authorList>
            <person name="Kim W."/>
            <person name="Lee N."/>
            <person name="Cho B.-K."/>
        </authorList>
    </citation>
    <scope>NUCLEOTIDE SEQUENCE [LARGE SCALE GENOMIC DNA]</scope>
    <source>
        <strain evidence="2 3">ATCC 21782</strain>
    </source>
</reference>
<protein>
    <submittedName>
        <fullName evidence="2">Uncharacterized protein</fullName>
    </submittedName>
</protein>
<name>A0A5P2D3G4_STRVZ</name>
<dbReference type="AlphaFoldDB" id="A0A5P2D3G4"/>
<gene>
    <name evidence="2" type="ORF">DEJ50_07330</name>
</gene>
<feature type="transmembrane region" description="Helical" evidence="1">
    <location>
        <begin position="50"/>
        <end position="73"/>
    </location>
</feature>
<organism evidence="2 3">
    <name type="scientific">Streptomyces venezuelae</name>
    <dbReference type="NCBI Taxonomy" id="54571"/>
    <lineage>
        <taxon>Bacteria</taxon>
        <taxon>Bacillati</taxon>
        <taxon>Actinomycetota</taxon>
        <taxon>Actinomycetes</taxon>
        <taxon>Kitasatosporales</taxon>
        <taxon>Streptomycetaceae</taxon>
        <taxon>Streptomyces</taxon>
    </lineage>
</organism>
<keyword evidence="1" id="KW-0812">Transmembrane</keyword>
<evidence type="ECO:0000313" key="2">
    <source>
        <dbReference type="EMBL" id="QES47659.1"/>
    </source>
</evidence>
<accession>A0A5P2D3G4</accession>
<dbReference type="Proteomes" id="UP000325211">
    <property type="component" value="Chromosome"/>
</dbReference>
<keyword evidence="1" id="KW-1133">Transmembrane helix</keyword>
<dbReference type="OrthoDB" id="4199092at2"/>
<evidence type="ECO:0000256" key="1">
    <source>
        <dbReference type="SAM" id="Phobius"/>
    </source>
</evidence>
<sequence length="93" mass="10103">MSEQLSREQREEALEAAIAGYIRDGYQVTYRSATGATVAKGKPINHTLHLILTIATCTVWSFVWIALAIMAAAQNATYVLSVDAYGNVQAAKQ</sequence>
<dbReference type="RefSeq" id="WP_150206779.1">
    <property type="nucleotide sequence ID" value="NZ_CP029190.1"/>
</dbReference>
<dbReference type="EMBL" id="CP029190">
    <property type="protein sequence ID" value="QES47659.1"/>
    <property type="molecule type" value="Genomic_DNA"/>
</dbReference>
<evidence type="ECO:0000313" key="3">
    <source>
        <dbReference type="Proteomes" id="UP000325211"/>
    </source>
</evidence>
<proteinExistence type="predicted"/>